<feature type="region of interest" description="Disordered" evidence="2">
    <location>
        <begin position="134"/>
        <end position="154"/>
    </location>
</feature>
<evidence type="ECO:0000256" key="1">
    <source>
        <dbReference type="SAM" id="Coils"/>
    </source>
</evidence>
<dbReference type="KEGG" id="pais:PFX98_21125"/>
<dbReference type="EMBL" id="CP116346">
    <property type="protein sequence ID" value="WIT11372.1"/>
    <property type="molecule type" value="Genomic_DNA"/>
</dbReference>
<feature type="coiled-coil region" evidence="1">
    <location>
        <begin position="297"/>
        <end position="338"/>
    </location>
</feature>
<evidence type="ECO:0000259" key="3">
    <source>
        <dbReference type="Pfam" id="PF25800"/>
    </source>
</evidence>
<feature type="region of interest" description="Disordered" evidence="2">
    <location>
        <begin position="195"/>
        <end position="266"/>
    </location>
</feature>
<dbReference type="InterPro" id="IPR057840">
    <property type="entry name" value="FimV_N"/>
</dbReference>
<feature type="domain" description="FimV N-terminal" evidence="3">
    <location>
        <begin position="36"/>
        <end position="136"/>
    </location>
</feature>
<reference evidence="4" key="1">
    <citation type="submission" date="2023-01" db="EMBL/GenBank/DDBJ databases">
        <title>Whole genome sequence of Paucibacter sp. S2-9 isolated from pond sediment.</title>
        <authorList>
            <person name="Jung J.Y."/>
        </authorList>
    </citation>
    <scope>NUCLEOTIDE SEQUENCE</scope>
    <source>
        <strain evidence="4">S2-9</strain>
    </source>
</reference>
<evidence type="ECO:0000256" key="2">
    <source>
        <dbReference type="SAM" id="MobiDB-lite"/>
    </source>
</evidence>
<keyword evidence="5" id="KW-1185">Reference proteome</keyword>
<sequence length="689" mass="71509">MDRAKPAPQAGAASARLRTLLLALLAGGWTNAHAVGVGRPQTLSALGQPLSLTFPLQLARGETLTRDCVRAEVLAGDARMPANLVQIQLEGEDESSVRLVRLQTVVQIDEPLVTVNLAVGCPARFTRQYTAFIDPPASGAPSLPDAGSARMPSAELREYSPALQAALATANAKPASLLSAQELATLAAPEQAASAAAAAAPKPRAKRAPAAGPRSAAGDGAAGSSAASGPSAPGAETTKPRRSTRTRTSVAAAAQAASAPKAGGGRLSLEAPEALLESSSLQAAQAASAASGAASTAAEASERMVKLEQSFAKLQAEQRQTQERLLALRVQLEQAQRAQYSNPFSLGLLALSLALAGACTYLGLTLRRERRQHGEAWWSGSRPEASAAAPAAAAPAPAAPAVPRMAPAMPPEALDTTVPGALSTPPDERTMSLPGLLDLGEPAAAAEQEPLSVQLINQGLPTQPAALHAPSAAPVRQLDAQRMVTVEELIDLEQQVDFFLVLGQEDAAVELLTERLEQADGNGLPYLKLLEIHQRRGDRAAFAALAERFAERFDARAPAWSEDLNEGHGLEAYPEVLRRLQACWHDAGVSMAAVQALLARDALGEAGLNLPAYRDLLMLYAVARDISEHEVRGDDIDVFLPLDGSGSAAAAAGAGMMATMVWQSTPQASSPIDVDISLDEPAAPPAQQA</sequence>
<name>A0AA95NEH3_9BURK</name>
<organism evidence="4 5">
    <name type="scientific">Paucibacter sediminis</name>
    <dbReference type="NCBI Taxonomy" id="3019553"/>
    <lineage>
        <taxon>Bacteria</taxon>
        <taxon>Pseudomonadati</taxon>
        <taxon>Pseudomonadota</taxon>
        <taxon>Betaproteobacteria</taxon>
        <taxon>Burkholderiales</taxon>
        <taxon>Sphaerotilaceae</taxon>
        <taxon>Roseateles</taxon>
    </lineage>
</organism>
<feature type="compositionally biased region" description="Low complexity" evidence="2">
    <location>
        <begin position="195"/>
        <end position="237"/>
    </location>
</feature>
<evidence type="ECO:0000313" key="5">
    <source>
        <dbReference type="Proteomes" id="UP001177769"/>
    </source>
</evidence>
<dbReference type="Pfam" id="PF25800">
    <property type="entry name" value="FimV_N"/>
    <property type="match status" value="1"/>
</dbReference>
<evidence type="ECO:0000313" key="4">
    <source>
        <dbReference type="EMBL" id="WIT11372.1"/>
    </source>
</evidence>
<proteinExistence type="predicted"/>
<feature type="compositionally biased region" description="Low complexity" evidence="2">
    <location>
        <begin position="246"/>
        <end position="266"/>
    </location>
</feature>
<protein>
    <recommendedName>
        <fullName evidence="3">FimV N-terminal domain-containing protein</fullName>
    </recommendedName>
</protein>
<gene>
    <name evidence="4" type="ORF">PFX98_21125</name>
</gene>
<dbReference type="RefSeq" id="WP_285232454.1">
    <property type="nucleotide sequence ID" value="NZ_CP116346.1"/>
</dbReference>
<dbReference type="AlphaFoldDB" id="A0AA95NEH3"/>
<accession>A0AA95NEH3</accession>
<feature type="region of interest" description="Disordered" evidence="2">
    <location>
        <begin position="388"/>
        <end position="428"/>
    </location>
</feature>
<feature type="compositionally biased region" description="Low complexity" evidence="2">
    <location>
        <begin position="388"/>
        <end position="413"/>
    </location>
</feature>
<dbReference type="Proteomes" id="UP001177769">
    <property type="component" value="Chromosome"/>
</dbReference>
<keyword evidence="1" id="KW-0175">Coiled coil</keyword>